<dbReference type="AlphaFoldDB" id="A0A1M5LAG2"/>
<dbReference type="Proteomes" id="UP000184522">
    <property type="component" value="Unassembled WGS sequence"/>
</dbReference>
<proteinExistence type="predicted"/>
<organism evidence="1 2">
    <name type="scientific">Winogradskyella jejuensis</name>
    <dbReference type="NCBI Taxonomy" id="1089305"/>
    <lineage>
        <taxon>Bacteria</taxon>
        <taxon>Pseudomonadati</taxon>
        <taxon>Bacteroidota</taxon>
        <taxon>Flavobacteriia</taxon>
        <taxon>Flavobacteriales</taxon>
        <taxon>Flavobacteriaceae</taxon>
        <taxon>Winogradskyella</taxon>
    </lineage>
</organism>
<dbReference type="EMBL" id="FQWS01000001">
    <property type="protein sequence ID" value="SHG61960.1"/>
    <property type="molecule type" value="Genomic_DNA"/>
</dbReference>
<evidence type="ECO:0000313" key="2">
    <source>
        <dbReference type="Proteomes" id="UP000184522"/>
    </source>
</evidence>
<evidence type="ECO:0000313" key="1">
    <source>
        <dbReference type="EMBL" id="SHG61960.1"/>
    </source>
</evidence>
<accession>A0A1M5LAG2</accession>
<keyword evidence="2" id="KW-1185">Reference proteome</keyword>
<sequence length="100" mass="10804">MSKYKFKVHSAIYSCDASSSTTVSGYDVTQKVQGLLRDNNKDGVLNIDSSIIENSNADSKKCFAILATVVYPDGKILTRFCSCSEGSTIDLKMSGVVCSF</sequence>
<dbReference type="STRING" id="1089305.SAMN05444148_0567"/>
<dbReference type="OrthoDB" id="1448545at2"/>
<protein>
    <submittedName>
        <fullName evidence="1">Uncharacterized protein</fullName>
    </submittedName>
</protein>
<gene>
    <name evidence="1" type="ORF">SAMN05444148_0567</name>
</gene>
<name>A0A1M5LAG2_9FLAO</name>
<dbReference type="RefSeq" id="WP_073082735.1">
    <property type="nucleotide sequence ID" value="NZ_FQWS01000001.1"/>
</dbReference>
<reference evidence="2" key="1">
    <citation type="submission" date="2016-11" db="EMBL/GenBank/DDBJ databases">
        <authorList>
            <person name="Varghese N."/>
            <person name="Submissions S."/>
        </authorList>
    </citation>
    <scope>NUCLEOTIDE SEQUENCE [LARGE SCALE GENOMIC DNA]</scope>
    <source>
        <strain evidence="2">DSM 25330</strain>
    </source>
</reference>